<evidence type="ECO:0000313" key="2">
    <source>
        <dbReference type="Proteomes" id="UP000287171"/>
    </source>
</evidence>
<proteinExistence type="predicted"/>
<gene>
    <name evidence="1" type="ORF">KDA_44880</name>
</gene>
<sequence>MLWGVSIKSIEQGAATSVLLAASPLVEGVSGRYFEDCQLAGPTQPGFRRGVAAYAIDPENALRLWRVSQNMLNEETA</sequence>
<dbReference type="Gene3D" id="3.40.50.720">
    <property type="entry name" value="NAD(P)-binding Rossmann-like Domain"/>
    <property type="match status" value="1"/>
</dbReference>
<organism evidence="1 2">
    <name type="scientific">Dictyobacter alpinus</name>
    <dbReference type="NCBI Taxonomy" id="2014873"/>
    <lineage>
        <taxon>Bacteria</taxon>
        <taxon>Bacillati</taxon>
        <taxon>Chloroflexota</taxon>
        <taxon>Ktedonobacteria</taxon>
        <taxon>Ktedonobacterales</taxon>
        <taxon>Dictyobacteraceae</taxon>
        <taxon>Dictyobacter</taxon>
    </lineage>
</organism>
<reference evidence="2" key="1">
    <citation type="submission" date="2018-12" db="EMBL/GenBank/DDBJ databases">
        <title>Tengunoibacter tsumagoiensis gen. nov., sp. nov., Dictyobacter kobayashii sp. nov., D. alpinus sp. nov., and D. joshuensis sp. nov. and description of Dictyobacteraceae fam. nov. within the order Ktedonobacterales isolated from Tengu-no-mugimeshi.</title>
        <authorList>
            <person name="Wang C.M."/>
            <person name="Zheng Y."/>
            <person name="Sakai Y."/>
            <person name="Toyoda A."/>
            <person name="Minakuchi Y."/>
            <person name="Abe K."/>
            <person name="Yokota A."/>
            <person name="Yabe S."/>
        </authorList>
    </citation>
    <scope>NUCLEOTIDE SEQUENCE [LARGE SCALE GENOMIC DNA]</scope>
    <source>
        <strain evidence="2">Uno16</strain>
    </source>
</reference>
<accession>A0A402BCD9</accession>
<dbReference type="Proteomes" id="UP000287171">
    <property type="component" value="Unassembled WGS sequence"/>
</dbReference>
<evidence type="ECO:0008006" key="3">
    <source>
        <dbReference type="Google" id="ProtNLM"/>
    </source>
</evidence>
<name>A0A402BCD9_9CHLR</name>
<dbReference type="AlphaFoldDB" id="A0A402BCD9"/>
<protein>
    <recommendedName>
        <fullName evidence="3">Oxidoreductase</fullName>
    </recommendedName>
</protein>
<keyword evidence="2" id="KW-1185">Reference proteome</keyword>
<dbReference type="EMBL" id="BIFT01000001">
    <property type="protein sequence ID" value="GCE29004.1"/>
    <property type="molecule type" value="Genomic_DNA"/>
</dbReference>
<comment type="caution">
    <text evidence="1">The sequence shown here is derived from an EMBL/GenBank/DDBJ whole genome shotgun (WGS) entry which is preliminary data.</text>
</comment>
<evidence type="ECO:0000313" key="1">
    <source>
        <dbReference type="EMBL" id="GCE29004.1"/>
    </source>
</evidence>